<organism evidence="4 5">
    <name type="scientific">Cercophora scortea</name>
    <dbReference type="NCBI Taxonomy" id="314031"/>
    <lineage>
        <taxon>Eukaryota</taxon>
        <taxon>Fungi</taxon>
        <taxon>Dikarya</taxon>
        <taxon>Ascomycota</taxon>
        <taxon>Pezizomycotina</taxon>
        <taxon>Sordariomycetes</taxon>
        <taxon>Sordariomycetidae</taxon>
        <taxon>Sordariales</taxon>
        <taxon>Lasiosphaeriaceae</taxon>
        <taxon>Cercophora</taxon>
    </lineage>
</organism>
<dbReference type="GO" id="GO:0016787">
    <property type="term" value="F:hydrolase activity"/>
    <property type="evidence" value="ECO:0007669"/>
    <property type="project" value="UniProtKB-KW"/>
</dbReference>
<gene>
    <name evidence="4" type="ORF">B0T19DRAFT_450018</name>
</gene>
<dbReference type="Pfam" id="PF20434">
    <property type="entry name" value="BD-FAE"/>
    <property type="match status" value="1"/>
</dbReference>
<dbReference type="Gene3D" id="3.40.50.1820">
    <property type="entry name" value="alpha/beta hydrolase"/>
    <property type="match status" value="1"/>
</dbReference>
<proteinExistence type="predicted"/>
<evidence type="ECO:0000313" key="4">
    <source>
        <dbReference type="EMBL" id="KAK3328610.1"/>
    </source>
</evidence>
<dbReference type="EMBL" id="JAUEPO010000003">
    <property type="protein sequence ID" value="KAK3328610.1"/>
    <property type="molecule type" value="Genomic_DNA"/>
</dbReference>
<name>A0AAE0MDV4_9PEZI</name>
<reference evidence="4" key="1">
    <citation type="journal article" date="2023" name="Mol. Phylogenet. Evol.">
        <title>Genome-scale phylogeny and comparative genomics of the fungal order Sordariales.</title>
        <authorList>
            <person name="Hensen N."/>
            <person name="Bonometti L."/>
            <person name="Westerberg I."/>
            <person name="Brannstrom I.O."/>
            <person name="Guillou S."/>
            <person name="Cros-Aarteil S."/>
            <person name="Calhoun S."/>
            <person name="Haridas S."/>
            <person name="Kuo A."/>
            <person name="Mondo S."/>
            <person name="Pangilinan J."/>
            <person name="Riley R."/>
            <person name="LaButti K."/>
            <person name="Andreopoulos B."/>
            <person name="Lipzen A."/>
            <person name="Chen C."/>
            <person name="Yan M."/>
            <person name="Daum C."/>
            <person name="Ng V."/>
            <person name="Clum A."/>
            <person name="Steindorff A."/>
            <person name="Ohm R.A."/>
            <person name="Martin F."/>
            <person name="Silar P."/>
            <person name="Natvig D.O."/>
            <person name="Lalanne C."/>
            <person name="Gautier V."/>
            <person name="Ament-Velasquez S.L."/>
            <person name="Kruys A."/>
            <person name="Hutchinson M.I."/>
            <person name="Powell A.J."/>
            <person name="Barry K."/>
            <person name="Miller A.N."/>
            <person name="Grigoriev I.V."/>
            <person name="Debuchy R."/>
            <person name="Gladieux P."/>
            <person name="Hiltunen Thoren M."/>
            <person name="Johannesson H."/>
        </authorList>
    </citation>
    <scope>NUCLEOTIDE SEQUENCE</scope>
    <source>
        <strain evidence="4">SMH4131-1</strain>
    </source>
</reference>
<sequence>MGTPDAPIWPHAPPNFTDHTYTSSTSTRLSVRVWPASPPPSLGCPAPFIVWVHGGGYIGGSHYIPFPWLTAGFQRRGYHLVMINYRLAPQASLDAQLTNCDKVDVDRYVVGGESAGGTFATLLGLCLAPPPKAVIDVYGVVDFLGLEQLAVNGPVAQEEVEAWTGEFSEDQLRAYVADRDPANVLTDALSWNEMEVISDVELSTRWVADFRYTERVRLQAELHIWRSLRKEPDALLKCTMHSERFEGGVSAYRVLLERAEKGKGKVEYPPTAFLHGTADVDVPISQSKEMARVLREGGVEVVECYEEGVGHVFDAKYTGPDVAGWDTYIQPILDFVNKYVGHEVKGVGA</sequence>
<dbReference type="InterPro" id="IPR050300">
    <property type="entry name" value="GDXG_lipolytic_enzyme"/>
</dbReference>
<evidence type="ECO:0000313" key="5">
    <source>
        <dbReference type="Proteomes" id="UP001286456"/>
    </source>
</evidence>
<dbReference type="Pfam" id="PF00326">
    <property type="entry name" value="Peptidase_S9"/>
    <property type="match status" value="1"/>
</dbReference>
<keyword evidence="5" id="KW-1185">Reference proteome</keyword>
<dbReference type="PANTHER" id="PTHR48081:SF3">
    <property type="entry name" value="ALPHA_BETA HYDROLASE FOLD-3 DOMAIN-CONTAINING PROTEIN"/>
    <property type="match status" value="1"/>
</dbReference>
<evidence type="ECO:0000256" key="1">
    <source>
        <dbReference type="ARBA" id="ARBA00022801"/>
    </source>
</evidence>
<accession>A0AAE0MDV4</accession>
<dbReference type="AlphaFoldDB" id="A0AAE0MDV4"/>
<dbReference type="InterPro" id="IPR029058">
    <property type="entry name" value="AB_hydrolase_fold"/>
</dbReference>
<comment type="caution">
    <text evidence="4">The sequence shown here is derived from an EMBL/GenBank/DDBJ whole genome shotgun (WGS) entry which is preliminary data.</text>
</comment>
<dbReference type="Proteomes" id="UP001286456">
    <property type="component" value="Unassembled WGS sequence"/>
</dbReference>
<evidence type="ECO:0000259" key="3">
    <source>
        <dbReference type="Pfam" id="PF20434"/>
    </source>
</evidence>
<feature type="domain" description="BD-FAE-like" evidence="3">
    <location>
        <begin position="43"/>
        <end position="167"/>
    </location>
</feature>
<reference evidence="4" key="2">
    <citation type="submission" date="2023-06" db="EMBL/GenBank/DDBJ databases">
        <authorList>
            <consortium name="Lawrence Berkeley National Laboratory"/>
            <person name="Haridas S."/>
            <person name="Hensen N."/>
            <person name="Bonometti L."/>
            <person name="Westerberg I."/>
            <person name="Brannstrom I.O."/>
            <person name="Guillou S."/>
            <person name="Cros-Aarteil S."/>
            <person name="Calhoun S."/>
            <person name="Kuo A."/>
            <person name="Mondo S."/>
            <person name="Pangilinan J."/>
            <person name="Riley R."/>
            <person name="Labutti K."/>
            <person name="Andreopoulos B."/>
            <person name="Lipzen A."/>
            <person name="Chen C."/>
            <person name="Yanf M."/>
            <person name="Daum C."/>
            <person name="Ng V."/>
            <person name="Clum A."/>
            <person name="Steindorff A."/>
            <person name="Ohm R."/>
            <person name="Martin F."/>
            <person name="Silar P."/>
            <person name="Natvig D."/>
            <person name="Lalanne C."/>
            <person name="Gautier V."/>
            <person name="Ament-Velasquez S.L."/>
            <person name="Kruys A."/>
            <person name="Hutchinson M.I."/>
            <person name="Powell A.J."/>
            <person name="Barry K."/>
            <person name="Miller A.N."/>
            <person name="Grigoriev I.V."/>
            <person name="Debuchy R."/>
            <person name="Gladieux P."/>
            <person name="Thoren M.H."/>
            <person name="Johannesson H."/>
        </authorList>
    </citation>
    <scope>NUCLEOTIDE SEQUENCE</scope>
    <source>
        <strain evidence="4">SMH4131-1</strain>
    </source>
</reference>
<keyword evidence="1 4" id="KW-0378">Hydrolase</keyword>
<dbReference type="SUPFAM" id="SSF53474">
    <property type="entry name" value="alpha/beta-Hydrolases"/>
    <property type="match status" value="1"/>
</dbReference>
<dbReference type="PANTHER" id="PTHR48081">
    <property type="entry name" value="AB HYDROLASE SUPERFAMILY PROTEIN C4A8.06C"/>
    <property type="match status" value="1"/>
</dbReference>
<dbReference type="InterPro" id="IPR001375">
    <property type="entry name" value="Peptidase_S9_cat"/>
</dbReference>
<dbReference type="InterPro" id="IPR049492">
    <property type="entry name" value="BD-FAE-like_dom"/>
</dbReference>
<feature type="domain" description="Peptidase S9 prolyl oligopeptidase catalytic" evidence="2">
    <location>
        <begin position="263"/>
        <end position="316"/>
    </location>
</feature>
<evidence type="ECO:0000259" key="2">
    <source>
        <dbReference type="Pfam" id="PF00326"/>
    </source>
</evidence>
<protein>
    <submittedName>
        <fullName evidence="4">Alpha/Beta hydrolase protein</fullName>
    </submittedName>
</protein>